<evidence type="ECO:0000256" key="1">
    <source>
        <dbReference type="ARBA" id="ARBA00022729"/>
    </source>
</evidence>
<organism evidence="3 4">
    <name type="scientific">Flavobacterium alvei</name>
    <dbReference type="NCBI Taxonomy" id="2080416"/>
    <lineage>
        <taxon>Bacteria</taxon>
        <taxon>Pseudomonadati</taxon>
        <taxon>Bacteroidota</taxon>
        <taxon>Flavobacteriia</taxon>
        <taxon>Flavobacteriales</taxon>
        <taxon>Flavobacteriaceae</taxon>
        <taxon>Flavobacterium</taxon>
    </lineage>
</organism>
<feature type="domain" description="PBP" evidence="2">
    <location>
        <begin position="36"/>
        <end position="273"/>
    </location>
</feature>
<dbReference type="OrthoDB" id="1450880at2"/>
<protein>
    <submittedName>
        <fullName evidence="3">Phosphate ABC transporter substrate-binding protein</fullName>
    </submittedName>
</protein>
<dbReference type="EMBL" id="PQVG01000003">
    <property type="protein sequence ID" value="POY40475.1"/>
    <property type="molecule type" value="Genomic_DNA"/>
</dbReference>
<keyword evidence="4" id="KW-1185">Reference proteome</keyword>
<proteinExistence type="predicted"/>
<dbReference type="InterPro" id="IPR050811">
    <property type="entry name" value="Phosphate_ABC_transporter"/>
</dbReference>
<name>A0A2S5AD58_9FLAO</name>
<dbReference type="RefSeq" id="WP_103805537.1">
    <property type="nucleotide sequence ID" value="NZ_PQVG01000003.1"/>
</dbReference>
<comment type="caution">
    <text evidence="3">The sequence shown here is derived from an EMBL/GenBank/DDBJ whole genome shotgun (WGS) entry which is preliminary data.</text>
</comment>
<dbReference type="PANTHER" id="PTHR30570">
    <property type="entry name" value="PERIPLASMIC PHOSPHATE BINDING COMPONENT OF PHOSPHATE ABC TRANSPORTER"/>
    <property type="match status" value="1"/>
</dbReference>
<dbReference type="PANTHER" id="PTHR30570:SF1">
    <property type="entry name" value="PHOSPHATE-BINDING PROTEIN PSTS"/>
    <property type="match status" value="1"/>
</dbReference>
<evidence type="ECO:0000313" key="4">
    <source>
        <dbReference type="Proteomes" id="UP000237310"/>
    </source>
</evidence>
<dbReference type="SUPFAM" id="SSF53850">
    <property type="entry name" value="Periplasmic binding protein-like II"/>
    <property type="match status" value="1"/>
</dbReference>
<dbReference type="Proteomes" id="UP000237310">
    <property type="component" value="Unassembled WGS sequence"/>
</dbReference>
<dbReference type="InterPro" id="IPR024370">
    <property type="entry name" value="PBP_domain"/>
</dbReference>
<reference evidence="3 4" key="1">
    <citation type="submission" date="2018-01" db="EMBL/GenBank/DDBJ databases">
        <authorList>
            <person name="Gaut B.S."/>
            <person name="Morton B.R."/>
            <person name="Clegg M.T."/>
            <person name="Duvall M.R."/>
        </authorList>
    </citation>
    <scope>NUCLEOTIDE SEQUENCE [LARGE SCALE GENOMIC DNA]</scope>
    <source>
        <strain evidence="3 4">HR-AY</strain>
    </source>
</reference>
<keyword evidence="1" id="KW-0732">Signal</keyword>
<sequence>MFKISKFFVLGFVCVLFVMCNKSDQSKNDKETILKGSATIYVDETLTPIIEDQVAVFESKYDAKIKLVSKSESELVVSLVKEKSGIAILSRNLTLNENKIFEQKKITPKITKFATDAIAFISNKSNKDTLIELKSVIEFMQGKQSAKIKGLVFDNPNSSTVRLMSELAKVNKIPEKGVYSFKTNEEVIKFVAKNEGMIGVIGLNWLTQPMPDMQEFVDKVNVLSVKGSKSNNYYFPSQNNIAEGKYPLARDLYIINAQGFSGLGMGFSSFVAGDIGQRIILKSGLLPVMMPGRKINIRNKISNDK</sequence>
<evidence type="ECO:0000313" key="3">
    <source>
        <dbReference type="EMBL" id="POY40475.1"/>
    </source>
</evidence>
<dbReference type="Pfam" id="PF12849">
    <property type="entry name" value="PBP_like_2"/>
    <property type="match status" value="1"/>
</dbReference>
<accession>A0A2S5AD58</accession>
<gene>
    <name evidence="3" type="ORF">C3L50_07485</name>
</gene>
<evidence type="ECO:0000259" key="2">
    <source>
        <dbReference type="Pfam" id="PF12849"/>
    </source>
</evidence>
<dbReference type="AlphaFoldDB" id="A0A2S5AD58"/>
<dbReference type="Gene3D" id="3.40.190.10">
    <property type="entry name" value="Periplasmic binding protein-like II"/>
    <property type="match status" value="2"/>
</dbReference>